<proteinExistence type="predicted"/>
<accession>T2IQ57</accession>
<dbReference type="AlphaFoldDB" id="T2IQ57"/>
<dbReference type="Proteomes" id="UP000017981">
    <property type="component" value="Unassembled WGS sequence"/>
</dbReference>
<evidence type="ECO:0000313" key="3">
    <source>
        <dbReference type="Proteomes" id="UP000017981"/>
    </source>
</evidence>
<feature type="signal peptide" evidence="1">
    <location>
        <begin position="1"/>
        <end position="23"/>
    </location>
</feature>
<keyword evidence="1" id="KW-0732">Signal</keyword>
<dbReference type="EMBL" id="CAQL01000303">
    <property type="protein sequence ID" value="CCQ55173.1"/>
    <property type="molecule type" value="Genomic_DNA"/>
</dbReference>
<comment type="caution">
    <text evidence="2">The sequence shown here is derived from an EMBL/GenBank/DDBJ whole genome shotgun (WGS) entry which is preliminary data.</text>
</comment>
<name>T2IQ57_CROWT</name>
<evidence type="ECO:0000313" key="2">
    <source>
        <dbReference type="EMBL" id="CCQ55173.1"/>
    </source>
</evidence>
<dbReference type="RefSeq" id="WP_021832684.1">
    <property type="nucleotide sequence ID" value="NZ_CAQL01000303.1"/>
</dbReference>
<gene>
    <name evidence="2" type="ORF">CWATWH0005_3767</name>
</gene>
<evidence type="ECO:0008006" key="4">
    <source>
        <dbReference type="Google" id="ProtNLM"/>
    </source>
</evidence>
<organism evidence="2 3">
    <name type="scientific">Crocosphaera watsonii WH 0005</name>
    <dbReference type="NCBI Taxonomy" id="423472"/>
    <lineage>
        <taxon>Bacteria</taxon>
        <taxon>Bacillati</taxon>
        <taxon>Cyanobacteriota</taxon>
        <taxon>Cyanophyceae</taxon>
        <taxon>Oscillatoriophycideae</taxon>
        <taxon>Chroococcales</taxon>
        <taxon>Aphanothecaceae</taxon>
        <taxon>Crocosphaera</taxon>
    </lineage>
</organism>
<dbReference type="GeneID" id="88764522"/>
<reference evidence="2 3" key="1">
    <citation type="submission" date="2013-01" db="EMBL/GenBank/DDBJ databases">
        <authorList>
            <person name="Bench S."/>
        </authorList>
    </citation>
    <scope>NUCLEOTIDE SEQUENCE [LARGE SCALE GENOMIC DNA]</scope>
    <source>
        <strain evidence="2 3">WH 0005</strain>
    </source>
</reference>
<dbReference type="InterPro" id="IPR010328">
    <property type="entry name" value="DUF928"/>
</dbReference>
<dbReference type="Pfam" id="PF06051">
    <property type="entry name" value="DUF928"/>
    <property type="match status" value="1"/>
</dbReference>
<feature type="chain" id="PRO_5004590196" description="DUF928 domain-containing protein" evidence="1">
    <location>
        <begin position="24"/>
        <end position="200"/>
    </location>
</feature>
<sequence length="200" mass="22768">MRFFISLIFIPLVLISQISSAFANTYKPSKRHEQQQTQSTTNRGCTQSVTQFQILAPSDHIGKTASVQPTFLFWFDEFPQSPLQISLTQPLMTAPLWQEKVNISKKGLFLLKVPQSLPLRDGNYVLTAEIPCSTQEDSSSFMRIAFRKVSLEEVEPQKSLAENGIWYDALLSAWTTSKTDFEQLLEQVGIVLPDEKFEIF</sequence>
<protein>
    <recommendedName>
        <fullName evidence="4">DUF928 domain-containing protein</fullName>
    </recommendedName>
</protein>
<reference evidence="2 3" key="2">
    <citation type="submission" date="2013-09" db="EMBL/GenBank/DDBJ databases">
        <title>Whole genome comparison of six Crocosphaera watsonii strains with differing phenotypes.</title>
        <authorList>
            <person name="Bench S.R."/>
            <person name="Heller P."/>
            <person name="Frank I."/>
            <person name="Arciniega M."/>
            <person name="Shilova I.N."/>
            <person name="Zehr J.P."/>
        </authorList>
    </citation>
    <scope>NUCLEOTIDE SEQUENCE [LARGE SCALE GENOMIC DNA]</scope>
    <source>
        <strain evidence="2 3">WH 0005</strain>
    </source>
</reference>
<evidence type="ECO:0000256" key="1">
    <source>
        <dbReference type="SAM" id="SignalP"/>
    </source>
</evidence>